<dbReference type="InterPro" id="IPR007394">
    <property type="entry name" value="UPF0122"/>
</dbReference>
<dbReference type="InterPro" id="IPR054831">
    <property type="entry name" value="UPF0122_fam_protein"/>
</dbReference>
<dbReference type="Gene3D" id="1.10.10.10">
    <property type="entry name" value="Winged helix-like DNA-binding domain superfamily/Winged helix DNA-binding domain"/>
    <property type="match status" value="1"/>
</dbReference>
<proteinExistence type="inferred from homology"/>
<dbReference type="SUPFAM" id="SSF88659">
    <property type="entry name" value="Sigma3 and sigma4 domains of RNA polymerase sigma factors"/>
    <property type="match status" value="1"/>
</dbReference>
<name>A0ABM8BUQ0_9MOLU</name>
<dbReference type="Pfam" id="PF04297">
    <property type="entry name" value="UPF0122"/>
    <property type="match status" value="1"/>
</dbReference>
<dbReference type="EMBL" id="AP026933">
    <property type="protein sequence ID" value="BDT03567.1"/>
    <property type="molecule type" value="Genomic_DNA"/>
</dbReference>
<dbReference type="InterPro" id="IPR036388">
    <property type="entry name" value="WH-like_DNA-bd_sf"/>
</dbReference>
<dbReference type="HAMAP" id="MF_00245">
    <property type="entry name" value="UPF0122"/>
    <property type="match status" value="1"/>
</dbReference>
<dbReference type="InterPro" id="IPR013324">
    <property type="entry name" value="RNA_pol_sigma_r3/r4-like"/>
</dbReference>
<comment type="similarity">
    <text evidence="1 3">Belongs to the UPF0122 family.</text>
</comment>
<dbReference type="RefSeq" id="WP_174481096.1">
    <property type="nucleotide sequence ID" value="NZ_AP026933.1"/>
</dbReference>
<accession>A0ABM8BUQ0</accession>
<sequence length="104" mass="12675">MNSLEKQVLYYSLFAFYNTLLTAKQKQYFTNYFIENLSLQEIADLQKVSRTAVHDSLQKVIILLNKYESKLHLYEKYKQRQVIYEKYTEKYNFIKVLQEIDKIE</sequence>
<keyword evidence="5" id="KW-1185">Reference proteome</keyword>
<gene>
    <name evidence="4" type="ORF">SHM_12130</name>
</gene>
<evidence type="ECO:0000313" key="5">
    <source>
        <dbReference type="Proteomes" id="UP001163387"/>
    </source>
</evidence>
<evidence type="ECO:0000313" key="4">
    <source>
        <dbReference type="EMBL" id="BDT03567.1"/>
    </source>
</evidence>
<dbReference type="PANTHER" id="PTHR40083">
    <property type="entry name" value="UPF0122 PROTEIN CBO2450/CLC_2298"/>
    <property type="match status" value="1"/>
</dbReference>
<evidence type="ECO:0000256" key="2">
    <source>
        <dbReference type="ARBA" id="ARBA00024764"/>
    </source>
</evidence>
<dbReference type="PANTHER" id="PTHR40083:SF1">
    <property type="entry name" value="UPF0122 PROTEIN YLXM"/>
    <property type="match status" value="1"/>
</dbReference>
<evidence type="ECO:0000256" key="3">
    <source>
        <dbReference type="HAMAP-Rule" id="MF_00245"/>
    </source>
</evidence>
<dbReference type="NCBIfam" id="NF045758">
    <property type="entry name" value="YlxM"/>
    <property type="match status" value="1"/>
</dbReference>
<comment type="function">
    <text evidence="2 3">Might take part in the signal recognition particle (SRP) pathway. This is inferred from the conservation of its genetic proximity to ftsY/ffh. May be a regulatory protein.</text>
</comment>
<reference evidence="4 5" key="1">
    <citation type="journal article" date="2022" name="Front. Microbiol.">
        <title>Male-killing mechanisms vary between Spiroplasma species.</title>
        <authorList>
            <person name="Arai H."/>
            <person name="Inoue M."/>
            <person name="Kageyama D."/>
        </authorList>
    </citation>
    <scope>NUCLEOTIDE SEQUENCE [LARGE SCALE GENOMIC DNA]</scope>
    <source>
        <strain evidence="5">sHm</strain>
    </source>
</reference>
<organism evidence="4 5">
    <name type="scientific">Spiroplasma ixodetis</name>
    <dbReference type="NCBI Taxonomy" id="2141"/>
    <lineage>
        <taxon>Bacteria</taxon>
        <taxon>Bacillati</taxon>
        <taxon>Mycoplasmatota</taxon>
        <taxon>Mollicutes</taxon>
        <taxon>Entomoplasmatales</taxon>
        <taxon>Spiroplasmataceae</taxon>
        <taxon>Spiroplasma</taxon>
    </lineage>
</organism>
<evidence type="ECO:0000256" key="1">
    <source>
        <dbReference type="ARBA" id="ARBA00008720"/>
    </source>
</evidence>
<dbReference type="Proteomes" id="UP001163387">
    <property type="component" value="Chromosome"/>
</dbReference>
<protein>
    <recommendedName>
        <fullName evidence="3">UPF0122 protein SHM_12130</fullName>
    </recommendedName>
</protein>